<protein>
    <recommendedName>
        <fullName evidence="2">RBR-type E3 ubiquitin transferase</fullName>
        <ecNumber evidence="2">2.3.2.31</ecNumber>
    </recommendedName>
</protein>
<dbReference type="HOGENOM" id="CLU_1454506_0_0_1"/>
<gene>
    <name evidence="12" type="primary">20347468</name>
    <name evidence="11" type="ORF">GGTG_07010</name>
</gene>
<reference evidence="11" key="3">
    <citation type="submission" date="2010-09" db="EMBL/GenBank/DDBJ databases">
        <title>Annotation of Gaeumannomyces graminis var. tritici R3-111a-1.</title>
        <authorList>
            <consortium name="The Broad Institute Genome Sequencing Platform"/>
            <person name="Ma L.-J."/>
            <person name="Dead R."/>
            <person name="Young S.K."/>
            <person name="Zeng Q."/>
            <person name="Gargeya S."/>
            <person name="Fitzgerald M."/>
            <person name="Haas B."/>
            <person name="Abouelleil A."/>
            <person name="Alvarado L."/>
            <person name="Arachchi H.M."/>
            <person name="Berlin A."/>
            <person name="Brown A."/>
            <person name="Chapman S.B."/>
            <person name="Chen Z."/>
            <person name="Dunbar C."/>
            <person name="Freedman E."/>
            <person name="Gearin G."/>
            <person name="Gellesch M."/>
            <person name="Goldberg J."/>
            <person name="Griggs A."/>
            <person name="Gujja S."/>
            <person name="Heiman D."/>
            <person name="Howarth C."/>
            <person name="Larson L."/>
            <person name="Lui A."/>
            <person name="MacDonald P.J.P."/>
            <person name="Mehta T."/>
            <person name="Montmayeur A."/>
            <person name="Murphy C."/>
            <person name="Neiman D."/>
            <person name="Pearson M."/>
            <person name="Priest M."/>
            <person name="Roberts A."/>
            <person name="Saif S."/>
            <person name="Shea T."/>
            <person name="Shenoy N."/>
            <person name="Sisk P."/>
            <person name="Stolte C."/>
            <person name="Sykes S."/>
            <person name="Yandava C."/>
            <person name="Wortman J."/>
            <person name="Nusbaum C."/>
            <person name="Birren B."/>
        </authorList>
    </citation>
    <scope>NUCLEOTIDE SEQUENCE</scope>
    <source>
        <strain evidence="11">R3-111a-1</strain>
    </source>
</reference>
<dbReference type="InterPro" id="IPR002867">
    <property type="entry name" value="IBR_dom"/>
</dbReference>
<dbReference type="Pfam" id="PF01485">
    <property type="entry name" value="IBR"/>
    <property type="match status" value="1"/>
</dbReference>
<feature type="compositionally biased region" description="Acidic residues" evidence="9">
    <location>
        <begin position="21"/>
        <end position="33"/>
    </location>
</feature>
<reference evidence="12" key="5">
    <citation type="submission" date="2018-04" db="UniProtKB">
        <authorList>
            <consortium name="EnsemblFungi"/>
        </authorList>
    </citation>
    <scope>IDENTIFICATION</scope>
    <source>
        <strain evidence="12">R3-111a-1</strain>
    </source>
</reference>
<dbReference type="OrthoDB" id="4704783at2759"/>
<evidence type="ECO:0000256" key="5">
    <source>
        <dbReference type="ARBA" id="ARBA00022737"/>
    </source>
</evidence>
<dbReference type="EC" id="2.3.2.31" evidence="2"/>
<dbReference type="eggNOG" id="KOG1815">
    <property type="taxonomic scope" value="Eukaryota"/>
</dbReference>
<evidence type="ECO:0000259" key="10">
    <source>
        <dbReference type="PROSITE" id="PS51873"/>
    </source>
</evidence>
<dbReference type="GO" id="GO:0061630">
    <property type="term" value="F:ubiquitin protein ligase activity"/>
    <property type="evidence" value="ECO:0007669"/>
    <property type="project" value="UniProtKB-EC"/>
</dbReference>
<keyword evidence="4" id="KW-0479">Metal-binding</keyword>
<keyword evidence="6" id="KW-0863">Zinc-finger</keyword>
<evidence type="ECO:0000256" key="1">
    <source>
        <dbReference type="ARBA" id="ARBA00001798"/>
    </source>
</evidence>
<dbReference type="InterPro" id="IPR031127">
    <property type="entry name" value="E3_UB_ligase_RBR"/>
</dbReference>
<dbReference type="PROSITE" id="PS51873">
    <property type="entry name" value="TRIAD"/>
    <property type="match status" value="1"/>
</dbReference>
<sequence>MWCLREGCDNGQIHDVAPLDGDGDDDDDDDDDYNDRRPRWVHAARHKVACESCSFAMCARHQGAWHEGLTCREWDELREDDEGNADPAEAASRRWIAANTKRCPGRGCGAPVEKGEGCFHMTCRRCSFEFCWECLADWSDINRARSRPAVQGGGHNLGCFFREAGAPMPTAIRGTSAREAARRAVR</sequence>
<reference evidence="13" key="1">
    <citation type="submission" date="2010-07" db="EMBL/GenBank/DDBJ databases">
        <title>The genome sequence of Gaeumannomyces graminis var. tritici strain R3-111a-1.</title>
        <authorList>
            <consortium name="The Broad Institute Genome Sequencing Platform"/>
            <person name="Ma L.-J."/>
            <person name="Dead R."/>
            <person name="Young S."/>
            <person name="Zeng Q."/>
            <person name="Koehrsen M."/>
            <person name="Alvarado L."/>
            <person name="Berlin A."/>
            <person name="Chapman S.B."/>
            <person name="Chen Z."/>
            <person name="Freedman E."/>
            <person name="Gellesch M."/>
            <person name="Goldberg J."/>
            <person name="Griggs A."/>
            <person name="Gujja S."/>
            <person name="Heilman E.R."/>
            <person name="Heiman D."/>
            <person name="Hepburn T."/>
            <person name="Howarth C."/>
            <person name="Jen D."/>
            <person name="Larson L."/>
            <person name="Mehta T."/>
            <person name="Neiman D."/>
            <person name="Pearson M."/>
            <person name="Roberts A."/>
            <person name="Saif S."/>
            <person name="Shea T."/>
            <person name="Shenoy N."/>
            <person name="Sisk P."/>
            <person name="Stolte C."/>
            <person name="Sykes S."/>
            <person name="Walk T."/>
            <person name="White J."/>
            <person name="Yandava C."/>
            <person name="Haas B."/>
            <person name="Nusbaum C."/>
            <person name="Birren B."/>
        </authorList>
    </citation>
    <scope>NUCLEOTIDE SEQUENCE [LARGE SCALE GENOMIC DNA]</scope>
    <source>
        <strain evidence="13">R3-111a-1</strain>
    </source>
</reference>
<evidence type="ECO:0000256" key="4">
    <source>
        <dbReference type="ARBA" id="ARBA00022723"/>
    </source>
</evidence>
<evidence type="ECO:0000256" key="3">
    <source>
        <dbReference type="ARBA" id="ARBA00022679"/>
    </source>
</evidence>
<dbReference type="Pfam" id="PF22191">
    <property type="entry name" value="IBR_1"/>
    <property type="match status" value="1"/>
</dbReference>
<dbReference type="Proteomes" id="UP000006039">
    <property type="component" value="Unassembled WGS sequence"/>
</dbReference>
<name>J3P0G4_GAET3</name>
<dbReference type="GO" id="GO:0016567">
    <property type="term" value="P:protein ubiquitination"/>
    <property type="evidence" value="ECO:0007669"/>
    <property type="project" value="InterPro"/>
</dbReference>
<organism evidence="11">
    <name type="scientific">Gaeumannomyces tritici (strain R3-111a-1)</name>
    <name type="common">Wheat and barley take-all root rot fungus</name>
    <name type="synonym">Gaeumannomyces graminis var. tritici</name>
    <dbReference type="NCBI Taxonomy" id="644352"/>
    <lineage>
        <taxon>Eukaryota</taxon>
        <taxon>Fungi</taxon>
        <taxon>Dikarya</taxon>
        <taxon>Ascomycota</taxon>
        <taxon>Pezizomycotina</taxon>
        <taxon>Sordariomycetes</taxon>
        <taxon>Sordariomycetidae</taxon>
        <taxon>Magnaporthales</taxon>
        <taxon>Magnaporthaceae</taxon>
        <taxon>Gaeumannomyces</taxon>
    </lineage>
</organism>
<dbReference type="SUPFAM" id="SSF57850">
    <property type="entry name" value="RING/U-box"/>
    <property type="match status" value="1"/>
</dbReference>
<reference evidence="11" key="2">
    <citation type="submission" date="2010-07" db="EMBL/GenBank/DDBJ databases">
        <authorList>
            <consortium name="The Broad Institute Genome Sequencing Platform"/>
            <consortium name="Broad Institute Genome Sequencing Center for Infectious Disease"/>
            <person name="Ma L.-J."/>
            <person name="Dead R."/>
            <person name="Young S."/>
            <person name="Zeng Q."/>
            <person name="Koehrsen M."/>
            <person name="Alvarado L."/>
            <person name="Berlin A."/>
            <person name="Chapman S.B."/>
            <person name="Chen Z."/>
            <person name="Freedman E."/>
            <person name="Gellesch M."/>
            <person name="Goldberg J."/>
            <person name="Griggs A."/>
            <person name="Gujja S."/>
            <person name="Heilman E.R."/>
            <person name="Heiman D."/>
            <person name="Hepburn T."/>
            <person name="Howarth C."/>
            <person name="Jen D."/>
            <person name="Larson L."/>
            <person name="Mehta T."/>
            <person name="Neiman D."/>
            <person name="Pearson M."/>
            <person name="Roberts A."/>
            <person name="Saif S."/>
            <person name="Shea T."/>
            <person name="Shenoy N."/>
            <person name="Sisk P."/>
            <person name="Stolte C."/>
            <person name="Sykes S."/>
            <person name="Walk T."/>
            <person name="White J."/>
            <person name="Yandava C."/>
            <person name="Haas B."/>
            <person name="Nusbaum C."/>
            <person name="Birren B."/>
        </authorList>
    </citation>
    <scope>NUCLEOTIDE SEQUENCE</scope>
    <source>
        <strain evidence="11">R3-111a-1</strain>
    </source>
</reference>
<keyword evidence="8" id="KW-0862">Zinc</keyword>
<dbReference type="EnsemblFungi" id="EJT77097">
    <property type="protein sequence ID" value="EJT77097"/>
    <property type="gene ID" value="GGTG_07010"/>
</dbReference>
<comment type="catalytic activity">
    <reaction evidence="1">
        <text>[E2 ubiquitin-conjugating enzyme]-S-ubiquitinyl-L-cysteine + [acceptor protein]-L-lysine = [E2 ubiquitin-conjugating enzyme]-L-cysteine + [acceptor protein]-N(6)-ubiquitinyl-L-lysine.</text>
        <dbReference type="EC" id="2.3.2.31"/>
    </reaction>
</comment>
<reference evidence="12" key="4">
    <citation type="journal article" date="2015" name="G3 (Bethesda)">
        <title>Genome sequences of three phytopathogenic species of the Magnaporthaceae family of fungi.</title>
        <authorList>
            <person name="Okagaki L.H."/>
            <person name="Nunes C.C."/>
            <person name="Sailsbery J."/>
            <person name="Clay B."/>
            <person name="Brown D."/>
            <person name="John T."/>
            <person name="Oh Y."/>
            <person name="Young N."/>
            <person name="Fitzgerald M."/>
            <person name="Haas B.J."/>
            <person name="Zeng Q."/>
            <person name="Young S."/>
            <person name="Adiconis X."/>
            <person name="Fan L."/>
            <person name="Levin J.Z."/>
            <person name="Mitchell T.K."/>
            <person name="Okubara P.A."/>
            <person name="Farman M.L."/>
            <person name="Kohn L.M."/>
            <person name="Birren B."/>
            <person name="Ma L.-J."/>
            <person name="Dean R.A."/>
        </authorList>
    </citation>
    <scope>NUCLEOTIDE SEQUENCE</scope>
    <source>
        <strain evidence="12">R3-111a-1</strain>
    </source>
</reference>
<evidence type="ECO:0000256" key="2">
    <source>
        <dbReference type="ARBA" id="ARBA00012251"/>
    </source>
</evidence>
<accession>J3P0G4</accession>
<dbReference type="EMBL" id="GL385397">
    <property type="protein sequence ID" value="EJT77097.1"/>
    <property type="molecule type" value="Genomic_DNA"/>
</dbReference>
<evidence type="ECO:0000256" key="8">
    <source>
        <dbReference type="ARBA" id="ARBA00022833"/>
    </source>
</evidence>
<dbReference type="SMART" id="SM00647">
    <property type="entry name" value="IBR"/>
    <property type="match status" value="1"/>
</dbReference>
<dbReference type="STRING" id="644352.J3P0G4"/>
<dbReference type="GO" id="GO:0008270">
    <property type="term" value="F:zinc ion binding"/>
    <property type="evidence" value="ECO:0007669"/>
    <property type="project" value="UniProtKB-KW"/>
</dbReference>
<keyword evidence="7" id="KW-0833">Ubl conjugation pathway</keyword>
<evidence type="ECO:0000256" key="9">
    <source>
        <dbReference type="SAM" id="MobiDB-lite"/>
    </source>
</evidence>
<dbReference type="Gene3D" id="1.20.120.1750">
    <property type="match status" value="1"/>
</dbReference>
<keyword evidence="5" id="KW-0677">Repeat</keyword>
<keyword evidence="3" id="KW-0808">Transferase</keyword>
<dbReference type="AlphaFoldDB" id="J3P0G4"/>
<evidence type="ECO:0000313" key="12">
    <source>
        <dbReference type="EnsemblFungi" id="EJT77097"/>
    </source>
</evidence>
<proteinExistence type="predicted"/>
<dbReference type="InterPro" id="IPR044066">
    <property type="entry name" value="TRIAD_supradom"/>
</dbReference>
<keyword evidence="13" id="KW-1185">Reference proteome</keyword>
<dbReference type="PANTHER" id="PTHR11685">
    <property type="entry name" value="RBR FAMILY RING FINGER AND IBR DOMAIN-CONTAINING"/>
    <property type="match status" value="1"/>
</dbReference>
<dbReference type="GeneID" id="20347468"/>
<evidence type="ECO:0000313" key="11">
    <source>
        <dbReference type="EMBL" id="EJT77097.1"/>
    </source>
</evidence>
<feature type="domain" description="RING-type" evidence="10">
    <location>
        <begin position="1"/>
        <end position="163"/>
    </location>
</feature>
<evidence type="ECO:0000313" key="13">
    <source>
        <dbReference type="Proteomes" id="UP000006039"/>
    </source>
</evidence>
<evidence type="ECO:0000256" key="7">
    <source>
        <dbReference type="ARBA" id="ARBA00022786"/>
    </source>
</evidence>
<dbReference type="VEuPathDB" id="FungiDB:GGTG_07010"/>
<dbReference type="RefSeq" id="XP_009223097.1">
    <property type="nucleotide sequence ID" value="XM_009224833.1"/>
</dbReference>
<evidence type="ECO:0000256" key="6">
    <source>
        <dbReference type="ARBA" id="ARBA00022771"/>
    </source>
</evidence>
<feature type="region of interest" description="Disordered" evidence="9">
    <location>
        <begin position="14"/>
        <end position="34"/>
    </location>
</feature>